<feature type="transmembrane region" description="Helical" evidence="2">
    <location>
        <begin position="503"/>
        <end position="526"/>
    </location>
</feature>
<dbReference type="Pfam" id="PF13449">
    <property type="entry name" value="Phytase-like"/>
    <property type="match status" value="1"/>
</dbReference>
<feature type="chain" id="PRO_5038366995" description="LTD domain-containing protein" evidence="3">
    <location>
        <begin position="27"/>
        <end position="546"/>
    </location>
</feature>
<dbReference type="InterPro" id="IPR027372">
    <property type="entry name" value="Phytase-like_dom"/>
</dbReference>
<evidence type="ECO:0000259" key="4">
    <source>
        <dbReference type="PROSITE" id="PS51841"/>
    </source>
</evidence>
<keyword evidence="2" id="KW-0472">Membrane</keyword>
<dbReference type="InterPro" id="IPR001322">
    <property type="entry name" value="Lamin_tail_dom"/>
</dbReference>
<dbReference type="PATRIC" id="fig|931089.4.peg.2148"/>
<dbReference type="PROSITE" id="PS51841">
    <property type="entry name" value="LTD"/>
    <property type="match status" value="1"/>
</dbReference>
<accession>A0A0M3Q9X4</accession>
<protein>
    <recommendedName>
        <fullName evidence="4">LTD domain-containing protein</fullName>
    </recommendedName>
</protein>
<dbReference type="AlphaFoldDB" id="A0A0M3Q9X4"/>
<feature type="domain" description="LTD" evidence="4">
    <location>
        <begin position="25"/>
        <end position="141"/>
    </location>
</feature>
<reference evidence="5 6" key="1">
    <citation type="submission" date="2014-08" db="EMBL/GenBank/DDBJ databases">
        <title>Complete genome sequence of Corynebacterium deserti GIMN1.010 (=DSM 45689), isolated from desert sand in western China.</title>
        <authorList>
            <person name="Ruckert C."/>
            <person name="Albersmeier A."/>
            <person name="Kalinowski J."/>
        </authorList>
    </citation>
    <scope>NUCLEOTIDE SEQUENCE [LARGE SCALE GENOMIC DNA]</scope>
    <source>
        <strain evidence="5 6">GIMN1.010</strain>
    </source>
</reference>
<evidence type="ECO:0000313" key="5">
    <source>
        <dbReference type="EMBL" id="ALC06499.1"/>
    </source>
</evidence>
<dbReference type="EMBL" id="CP009220">
    <property type="protein sequence ID" value="ALC06499.1"/>
    <property type="molecule type" value="Genomic_DNA"/>
</dbReference>
<name>A0A0M3Q9X4_9CORY</name>
<keyword evidence="2" id="KW-0812">Transmembrane</keyword>
<feature type="signal peptide" evidence="3">
    <location>
        <begin position="1"/>
        <end position="26"/>
    </location>
</feature>
<dbReference type="SUPFAM" id="SSF74853">
    <property type="entry name" value="Lamin A/C globular tail domain"/>
    <property type="match status" value="1"/>
</dbReference>
<evidence type="ECO:0000256" key="3">
    <source>
        <dbReference type="SAM" id="SignalP"/>
    </source>
</evidence>
<evidence type="ECO:0000313" key="6">
    <source>
        <dbReference type="Proteomes" id="UP000068067"/>
    </source>
</evidence>
<sequence length="546" mass="57382">MVEVKKRNLLVAPIAASLVFCNLAVAANAQESTTSPIVINEVESNGDPIGDFVEIANTDLNNTIDISGWTLVDEKDTNPVVLPEGTEIESGGYFVIYTDAANYVSTYNTYGGVDHFGLGKDDTVTLRDAEGNTVDTYSWKELGKHAENTYGRIPDMAGEFADTGASTPGAKNIAADDSDVDPGTAPNAQLPFHNVDVQSLDLGPAFTIGDMSGVDFDENGTAWVVNNGTGTLYALAHDPQATTYELIGQWNTTYPSGEGRLDAEGVAAADNGDIYIATERNNAESNVSRPSVLRFANPTGQDSLQVAAQEWNLSAITGPLGANGGLEAIVQLEDTIFAVGVESTGEVLIVDLAGDEAVLVQRYVSSFEGVMALDYNSDTKQLAVVCDEACDGASEILTWDGASVTKADNNIYERPANLGNWANEGFATYTTELECVDGSTIPATSYLWADDAATNNFNALNAAQVIDGDCELIPGNDDDDDDNGNGNEPTPPASPSDNSSTSFAAGSFAGSLATTLLAAFGIAGALGGLMQQLIAAFPTLKQYIRF</sequence>
<organism evidence="5 6">
    <name type="scientific">Corynebacterium deserti GIMN1.010</name>
    <dbReference type="NCBI Taxonomy" id="931089"/>
    <lineage>
        <taxon>Bacteria</taxon>
        <taxon>Bacillati</taxon>
        <taxon>Actinomycetota</taxon>
        <taxon>Actinomycetes</taxon>
        <taxon>Mycobacteriales</taxon>
        <taxon>Corynebacteriaceae</taxon>
        <taxon>Corynebacterium</taxon>
    </lineage>
</organism>
<proteinExistence type="predicted"/>
<gene>
    <name evidence="5" type="ORF">CDES_10620</name>
</gene>
<evidence type="ECO:0000256" key="2">
    <source>
        <dbReference type="SAM" id="Phobius"/>
    </source>
</evidence>
<dbReference type="InterPro" id="IPR036415">
    <property type="entry name" value="Lamin_tail_dom_sf"/>
</dbReference>
<keyword evidence="6" id="KW-1185">Reference proteome</keyword>
<dbReference type="KEGG" id="cdx:CDES_10620"/>
<feature type="region of interest" description="Disordered" evidence="1">
    <location>
        <begin position="472"/>
        <end position="501"/>
    </location>
</feature>
<keyword evidence="2" id="KW-1133">Transmembrane helix</keyword>
<dbReference type="STRING" id="931089.CDES_10620"/>
<evidence type="ECO:0000256" key="1">
    <source>
        <dbReference type="SAM" id="MobiDB-lite"/>
    </source>
</evidence>
<dbReference type="Proteomes" id="UP000068067">
    <property type="component" value="Chromosome"/>
</dbReference>
<keyword evidence="3" id="KW-0732">Signal</keyword>
<dbReference type="RefSeq" id="WP_053545431.1">
    <property type="nucleotide sequence ID" value="NZ_CP009220.1"/>
</dbReference>
<dbReference type="Gene3D" id="2.60.40.1260">
    <property type="entry name" value="Lamin Tail domain"/>
    <property type="match status" value="1"/>
</dbReference>
<dbReference type="OrthoDB" id="5380360at2"/>
<dbReference type="Pfam" id="PF00932">
    <property type="entry name" value="LTD"/>
    <property type="match status" value="1"/>
</dbReference>
<dbReference type="SUPFAM" id="SSF63825">
    <property type="entry name" value="YWTD domain"/>
    <property type="match status" value="1"/>
</dbReference>